<protein>
    <submittedName>
        <fullName evidence="1">Uncharacterized protein</fullName>
    </submittedName>
</protein>
<evidence type="ECO:0000313" key="1">
    <source>
        <dbReference type="EMBL" id="KAL2042605.1"/>
    </source>
</evidence>
<evidence type="ECO:0000313" key="2">
    <source>
        <dbReference type="Proteomes" id="UP001590950"/>
    </source>
</evidence>
<proteinExistence type="predicted"/>
<comment type="caution">
    <text evidence="1">The sequence shown here is derived from an EMBL/GenBank/DDBJ whole genome shotgun (WGS) entry which is preliminary data.</text>
</comment>
<accession>A0ABR4AA01</accession>
<gene>
    <name evidence="1" type="ORF">N7G274_004364</name>
</gene>
<keyword evidence="2" id="KW-1185">Reference proteome</keyword>
<sequence>MWSHVYYVPPIAYAFRVRPVHIHQTFNVHDPIVEVCGAIANSLDGMKRSATPLEFVVFERTLGRQPFCRSAVCLLRSPENTEKVVGLFNVKGTNFQHPC</sequence>
<dbReference type="Proteomes" id="UP001590950">
    <property type="component" value="Unassembled WGS sequence"/>
</dbReference>
<name>A0ABR4AA01_9LECA</name>
<dbReference type="EMBL" id="JBEFKJ010000013">
    <property type="protein sequence ID" value="KAL2042605.1"/>
    <property type="molecule type" value="Genomic_DNA"/>
</dbReference>
<organism evidence="1 2">
    <name type="scientific">Stereocaulon virgatum</name>
    <dbReference type="NCBI Taxonomy" id="373712"/>
    <lineage>
        <taxon>Eukaryota</taxon>
        <taxon>Fungi</taxon>
        <taxon>Dikarya</taxon>
        <taxon>Ascomycota</taxon>
        <taxon>Pezizomycotina</taxon>
        <taxon>Lecanoromycetes</taxon>
        <taxon>OSLEUM clade</taxon>
        <taxon>Lecanoromycetidae</taxon>
        <taxon>Lecanorales</taxon>
        <taxon>Lecanorineae</taxon>
        <taxon>Stereocaulaceae</taxon>
        <taxon>Stereocaulon</taxon>
    </lineage>
</organism>
<reference evidence="1 2" key="1">
    <citation type="submission" date="2024-09" db="EMBL/GenBank/DDBJ databases">
        <title>Rethinking Asexuality: The Enigmatic Case of Functional Sexual Genes in Lepraria (Stereocaulaceae).</title>
        <authorList>
            <person name="Doellman M."/>
            <person name="Sun Y."/>
            <person name="Barcenas-Pena A."/>
            <person name="Lumbsch H.T."/>
            <person name="Grewe F."/>
        </authorList>
    </citation>
    <scope>NUCLEOTIDE SEQUENCE [LARGE SCALE GENOMIC DNA]</scope>
    <source>
        <strain evidence="1 2">Mercado 3170</strain>
    </source>
</reference>